<dbReference type="InterPro" id="IPR027806">
    <property type="entry name" value="HARBI1_dom"/>
</dbReference>
<dbReference type="EMBL" id="JABXBU010000011">
    <property type="protein sequence ID" value="KAF8790386.1"/>
    <property type="molecule type" value="Genomic_DNA"/>
</dbReference>
<evidence type="ECO:0000256" key="7">
    <source>
        <dbReference type="ARBA" id="ARBA00022842"/>
    </source>
</evidence>
<evidence type="ECO:0000313" key="13">
    <source>
        <dbReference type="Proteomes" id="UP000807504"/>
    </source>
</evidence>
<dbReference type="GO" id="GO:0005730">
    <property type="term" value="C:nucleolus"/>
    <property type="evidence" value="ECO:0007669"/>
    <property type="project" value="TreeGrafter"/>
</dbReference>
<dbReference type="Gene3D" id="3.30.460.10">
    <property type="entry name" value="Beta Polymerase, domain 2"/>
    <property type="match status" value="1"/>
</dbReference>
<dbReference type="GO" id="GO:0043634">
    <property type="term" value="P:polyadenylation-dependent ncRNA catabolic process"/>
    <property type="evidence" value="ECO:0007669"/>
    <property type="project" value="TreeGrafter"/>
</dbReference>
<feature type="compositionally biased region" description="Low complexity" evidence="8">
    <location>
        <begin position="715"/>
        <end position="726"/>
    </location>
</feature>
<dbReference type="EC" id="2.7.7.19" evidence="4"/>
<reference evidence="12" key="1">
    <citation type="journal article" date="2020" name="bioRxiv">
        <title>Chromosome-level reference genome of the European wasp spider Argiope bruennichi: a resource for studies on range expansion and evolutionary adaptation.</title>
        <authorList>
            <person name="Sheffer M.M."/>
            <person name="Hoppe A."/>
            <person name="Krehenwinkel H."/>
            <person name="Uhl G."/>
            <person name="Kuss A.W."/>
            <person name="Jensen L."/>
            <person name="Jensen C."/>
            <person name="Gillespie R.G."/>
            <person name="Hoff K.J."/>
            <person name="Prost S."/>
        </authorList>
    </citation>
    <scope>NUCLEOTIDE SEQUENCE</scope>
</reference>
<dbReference type="InterPro" id="IPR054708">
    <property type="entry name" value="MTPAP-like_central"/>
</dbReference>
<evidence type="ECO:0000313" key="12">
    <source>
        <dbReference type="EMBL" id="KAF8790386.1"/>
    </source>
</evidence>
<dbReference type="Gene3D" id="1.10.1410.10">
    <property type="match status" value="1"/>
</dbReference>
<name>A0A8T0FHD7_ARGBR</name>
<evidence type="ECO:0000256" key="1">
    <source>
        <dbReference type="ARBA" id="ARBA00001936"/>
    </source>
</evidence>
<evidence type="ECO:0000259" key="11">
    <source>
        <dbReference type="Pfam" id="PF22600"/>
    </source>
</evidence>
<evidence type="ECO:0000259" key="9">
    <source>
        <dbReference type="Pfam" id="PF03828"/>
    </source>
</evidence>
<dbReference type="AlphaFoldDB" id="A0A8T0FHD7"/>
<sequence length="819" mass="91650">MGKCKLKSALDKNALNIPVANTLPLTNTKVPYVIVADDAFPLSFNLRKPYPGRGLDEEGRILNYRLSRARWVSENAFGILAARFQIFKKRILTTPMNATKIVLSCCALHNFLISNNSNIYIPPCIIDIELIEKKEIQRGDWRHYASEAFVPLLKRKVGEKRFIFMDPAIGWFQPEQCGPALSLWSEAWNSRQRFDELKLDSKSADSLENASHLPEKNSGKKLDCMADNMYTNRVKRKENKASTYGRNEDFTQNEGTPWRIKDKKYSPGLHGLHEEIEDFYYYMSPTRAEHQIRLEVVERITKIILSIWPKAKVEVYGSFRTGLYLPTSDIDLVVIEKKDISFRVLEQALLDNNIAKACSIKVLDKASVPIVKLTDAKTDIKIDISFNMNNGVKSANLIKDFMHTYPVLPKLVLVLKQFLLQRDLNEVFMGGISSYSLILLTISFLQHLKHEPDKNNLGKLLIMFFELYGRHFNYRSTGISIKNGGAYFIKDDFLSSMTDGNRPSILCIEDPLLPGNDIGRSSYGALSVKTAFEYAYKVLSEAVRPSSTFVLCDYSILGRIVRITDEVIDYRRWIHETFPVEIPDLGAYQKFPTNAFGSQIFSVNNIEDKVKTAVGQMNGNSLPEIEACCSSCSSDCQSSTHSSCVSLGSSSSASSMASDTDSDIISDGLANKQDADMDSNAVGYVDKNTGIYQPTSKSGKDAAMTSLTNGLDKLSNCSNKQQNNSSAKTGVNAPENLKPRTEAKTGHLNGMWVKQRKYSNHSQNCIPNSVCASKGNMESNSNIKPGVYNYSKKKSSNRKDPVNAANISSRKDGQIIIGR</sequence>
<dbReference type="InterPro" id="IPR045862">
    <property type="entry name" value="Trf4-like"/>
</dbReference>
<protein>
    <recommendedName>
        <fullName evidence="4">polynucleotide adenylyltransferase</fullName>
        <ecNumber evidence="4">2.7.7.19</ecNumber>
    </recommendedName>
</protein>
<dbReference type="InterPro" id="IPR002058">
    <property type="entry name" value="PAP_assoc"/>
</dbReference>
<dbReference type="InterPro" id="IPR043519">
    <property type="entry name" value="NT_sf"/>
</dbReference>
<feature type="domain" description="DDE Tnp4" evidence="10">
    <location>
        <begin position="29"/>
        <end position="110"/>
    </location>
</feature>
<evidence type="ECO:0000256" key="8">
    <source>
        <dbReference type="SAM" id="MobiDB-lite"/>
    </source>
</evidence>
<proteinExistence type="inferred from homology"/>
<dbReference type="PANTHER" id="PTHR23092">
    <property type="entry name" value="POLY(A) RNA POLYMERASE"/>
    <property type="match status" value="1"/>
</dbReference>
<feature type="domain" description="Poly(A) RNA polymerase mitochondrial-like central palm" evidence="11">
    <location>
        <begin position="272"/>
        <end position="399"/>
    </location>
</feature>
<dbReference type="FunFam" id="3.30.460.10:FF:000006">
    <property type="entry name" value="non-canonical poly(A) RNA polymerase PAPD5"/>
    <property type="match status" value="1"/>
</dbReference>
<comment type="cofactor">
    <cofactor evidence="1">
        <name>Mn(2+)</name>
        <dbReference type="ChEBI" id="CHEBI:29035"/>
    </cofactor>
</comment>
<keyword evidence="6" id="KW-0479">Metal-binding</keyword>
<dbReference type="SUPFAM" id="SSF81631">
    <property type="entry name" value="PAP/OAS1 substrate-binding domain"/>
    <property type="match status" value="1"/>
</dbReference>
<feature type="region of interest" description="Disordered" evidence="8">
    <location>
        <begin position="773"/>
        <end position="819"/>
    </location>
</feature>
<organism evidence="12 13">
    <name type="scientific">Argiope bruennichi</name>
    <name type="common">Wasp spider</name>
    <name type="synonym">Aranea bruennichi</name>
    <dbReference type="NCBI Taxonomy" id="94029"/>
    <lineage>
        <taxon>Eukaryota</taxon>
        <taxon>Metazoa</taxon>
        <taxon>Ecdysozoa</taxon>
        <taxon>Arthropoda</taxon>
        <taxon>Chelicerata</taxon>
        <taxon>Arachnida</taxon>
        <taxon>Araneae</taxon>
        <taxon>Araneomorphae</taxon>
        <taxon>Entelegynae</taxon>
        <taxon>Araneoidea</taxon>
        <taxon>Araneidae</taxon>
        <taxon>Argiope</taxon>
    </lineage>
</organism>
<dbReference type="Pfam" id="PF13359">
    <property type="entry name" value="DDE_Tnp_4"/>
    <property type="match status" value="1"/>
</dbReference>
<reference evidence="12" key="2">
    <citation type="submission" date="2020-06" db="EMBL/GenBank/DDBJ databases">
        <authorList>
            <person name="Sheffer M."/>
        </authorList>
    </citation>
    <scope>NUCLEOTIDE SEQUENCE</scope>
</reference>
<dbReference type="Pfam" id="PF22600">
    <property type="entry name" value="MTPAP-like_central"/>
    <property type="match status" value="1"/>
</dbReference>
<feature type="compositionally biased region" description="Polar residues" evidence="8">
    <location>
        <begin position="773"/>
        <end position="783"/>
    </location>
</feature>
<dbReference type="GO" id="GO:0046872">
    <property type="term" value="F:metal ion binding"/>
    <property type="evidence" value="ECO:0007669"/>
    <property type="project" value="UniProtKB-KW"/>
</dbReference>
<feature type="region of interest" description="Disordered" evidence="8">
    <location>
        <begin position="715"/>
        <end position="746"/>
    </location>
</feature>
<dbReference type="GO" id="GO:0031123">
    <property type="term" value="P:RNA 3'-end processing"/>
    <property type="evidence" value="ECO:0007669"/>
    <property type="project" value="TreeGrafter"/>
</dbReference>
<comment type="cofactor">
    <cofactor evidence="2">
        <name>a divalent metal cation</name>
        <dbReference type="ChEBI" id="CHEBI:60240"/>
    </cofactor>
</comment>
<evidence type="ECO:0000256" key="3">
    <source>
        <dbReference type="ARBA" id="ARBA00008593"/>
    </source>
</evidence>
<evidence type="ECO:0000256" key="4">
    <source>
        <dbReference type="ARBA" id="ARBA00012388"/>
    </source>
</evidence>
<dbReference type="SUPFAM" id="SSF81301">
    <property type="entry name" value="Nucleotidyltransferase"/>
    <property type="match status" value="1"/>
</dbReference>
<dbReference type="GO" id="GO:0031499">
    <property type="term" value="C:TRAMP complex"/>
    <property type="evidence" value="ECO:0007669"/>
    <property type="project" value="TreeGrafter"/>
</dbReference>
<gene>
    <name evidence="12" type="ORF">HNY73_005411</name>
</gene>
<dbReference type="GO" id="GO:0003729">
    <property type="term" value="F:mRNA binding"/>
    <property type="evidence" value="ECO:0007669"/>
    <property type="project" value="TreeGrafter"/>
</dbReference>
<evidence type="ECO:0000259" key="10">
    <source>
        <dbReference type="Pfam" id="PF13359"/>
    </source>
</evidence>
<keyword evidence="5" id="KW-0808">Transferase</keyword>
<dbReference type="PANTHER" id="PTHR23092:SF15">
    <property type="entry name" value="INACTIVE NON-CANONICAL POLY(A) RNA POLYMERASE PROTEIN TRF4-2-RELATED"/>
    <property type="match status" value="1"/>
</dbReference>
<evidence type="ECO:0000256" key="6">
    <source>
        <dbReference type="ARBA" id="ARBA00022723"/>
    </source>
</evidence>
<dbReference type="FunFam" id="1.10.1410.10:FF:000003">
    <property type="entry name" value="non-canonical poly(A) RNA polymerase PAPD7"/>
    <property type="match status" value="1"/>
</dbReference>
<keyword evidence="7" id="KW-0460">Magnesium</keyword>
<comment type="caution">
    <text evidence="12">The sequence shown here is derived from an EMBL/GenBank/DDBJ whole genome shotgun (WGS) entry which is preliminary data.</text>
</comment>
<evidence type="ECO:0000256" key="5">
    <source>
        <dbReference type="ARBA" id="ARBA00022679"/>
    </source>
</evidence>
<dbReference type="Proteomes" id="UP000807504">
    <property type="component" value="Unassembled WGS sequence"/>
</dbReference>
<keyword evidence="13" id="KW-1185">Reference proteome</keyword>
<accession>A0A8T0FHD7</accession>
<feature type="domain" description="PAP-associated" evidence="9">
    <location>
        <begin position="456"/>
        <end position="515"/>
    </location>
</feature>
<comment type="similarity">
    <text evidence="3">Belongs to the DNA polymerase type-B-like family.</text>
</comment>
<dbReference type="Pfam" id="PF03828">
    <property type="entry name" value="PAP_assoc"/>
    <property type="match status" value="1"/>
</dbReference>
<dbReference type="CDD" id="cd05402">
    <property type="entry name" value="NT_PAP_TUTase"/>
    <property type="match status" value="1"/>
</dbReference>
<dbReference type="GO" id="GO:1990817">
    <property type="term" value="F:poly(A) RNA polymerase activity"/>
    <property type="evidence" value="ECO:0007669"/>
    <property type="project" value="UniProtKB-EC"/>
</dbReference>
<evidence type="ECO:0000256" key="2">
    <source>
        <dbReference type="ARBA" id="ARBA00001968"/>
    </source>
</evidence>